<dbReference type="AlphaFoldDB" id="A0A9Q4C6J3"/>
<accession>A0A9Q4C6J3</accession>
<name>A0A9Q4C6J3_9EURY</name>
<dbReference type="RefSeq" id="WP_266087496.1">
    <property type="nucleotide sequence ID" value="NZ_RKLV01000007.1"/>
</dbReference>
<sequence>MDKLIALCRRHEYLDAVNPKPKSKSEVADSLNKSVSTARKHLKELEGQGIVKKTEGDTCSRSSARRCVQN</sequence>
<evidence type="ECO:0000313" key="2">
    <source>
        <dbReference type="EMBL" id="MCX2819324.1"/>
    </source>
</evidence>
<dbReference type="InterPro" id="IPR011991">
    <property type="entry name" value="ArsR-like_HTH"/>
</dbReference>
<dbReference type="InterPro" id="IPR036388">
    <property type="entry name" value="WH-like_DNA-bd_sf"/>
</dbReference>
<proteinExistence type="predicted"/>
<dbReference type="SUPFAM" id="SSF46785">
    <property type="entry name" value="Winged helix' DNA-binding domain"/>
    <property type="match status" value="1"/>
</dbReference>
<dbReference type="CDD" id="cd00090">
    <property type="entry name" value="HTH_ARSR"/>
    <property type="match status" value="1"/>
</dbReference>
<dbReference type="GO" id="GO:0003700">
    <property type="term" value="F:DNA-binding transcription factor activity"/>
    <property type="evidence" value="ECO:0007669"/>
    <property type="project" value="InterPro"/>
</dbReference>
<dbReference type="Pfam" id="PF01022">
    <property type="entry name" value="HTH_5"/>
    <property type="match status" value="1"/>
</dbReference>
<organism evidence="2 3">
    <name type="scientific">Halorutilus salinus</name>
    <dbReference type="NCBI Taxonomy" id="2487751"/>
    <lineage>
        <taxon>Archaea</taxon>
        <taxon>Methanobacteriati</taxon>
        <taxon>Methanobacteriota</taxon>
        <taxon>Stenosarchaea group</taxon>
        <taxon>Halobacteria</taxon>
        <taxon>Halorutilales</taxon>
        <taxon>Halorutilaceae</taxon>
        <taxon>Halorutilus</taxon>
    </lineage>
</organism>
<gene>
    <name evidence="2" type="ORF">EGH25_08155</name>
</gene>
<dbReference type="InterPro" id="IPR036390">
    <property type="entry name" value="WH_DNA-bd_sf"/>
</dbReference>
<keyword evidence="3" id="KW-1185">Reference proteome</keyword>
<dbReference type="InterPro" id="IPR001845">
    <property type="entry name" value="HTH_ArsR_DNA-bd_dom"/>
</dbReference>
<reference evidence="2" key="1">
    <citation type="submission" date="2022-09" db="EMBL/GenBank/DDBJ databases">
        <title>Haloadaptaus new haloarchaeum isolated from saline soil.</title>
        <authorList>
            <person name="Duran-Viseras A."/>
            <person name="Sanchez-Porro C."/>
            <person name="Ventosa A."/>
        </authorList>
    </citation>
    <scope>NUCLEOTIDE SEQUENCE</scope>
    <source>
        <strain evidence="2">F3-133</strain>
    </source>
</reference>
<protein>
    <submittedName>
        <fullName evidence="2">Winged helix-turn-helix domain-containing protein</fullName>
    </submittedName>
</protein>
<dbReference type="Gene3D" id="1.10.10.10">
    <property type="entry name" value="Winged helix-like DNA-binding domain superfamily/Winged helix DNA-binding domain"/>
    <property type="match status" value="1"/>
</dbReference>
<feature type="domain" description="HTH arsR-type" evidence="1">
    <location>
        <begin position="14"/>
        <end position="53"/>
    </location>
</feature>
<evidence type="ECO:0000313" key="3">
    <source>
        <dbReference type="Proteomes" id="UP001149411"/>
    </source>
</evidence>
<dbReference type="Proteomes" id="UP001149411">
    <property type="component" value="Unassembled WGS sequence"/>
</dbReference>
<dbReference type="EMBL" id="RKLV01000007">
    <property type="protein sequence ID" value="MCX2819324.1"/>
    <property type="molecule type" value="Genomic_DNA"/>
</dbReference>
<evidence type="ECO:0000259" key="1">
    <source>
        <dbReference type="Pfam" id="PF01022"/>
    </source>
</evidence>
<comment type="caution">
    <text evidence="2">The sequence shown here is derived from an EMBL/GenBank/DDBJ whole genome shotgun (WGS) entry which is preliminary data.</text>
</comment>